<dbReference type="Proteomes" id="UP001465331">
    <property type="component" value="Unassembled WGS sequence"/>
</dbReference>
<keyword evidence="8 14" id="KW-0520">NAD</keyword>
<feature type="binding site" evidence="14">
    <location>
        <position position="308"/>
    </location>
    <ligand>
        <name>S-adenosyl-L-methionine</name>
        <dbReference type="ChEBI" id="CHEBI:59789"/>
    </ligand>
</feature>
<evidence type="ECO:0000256" key="1">
    <source>
        <dbReference type="ARBA" id="ARBA00005010"/>
    </source>
</evidence>
<dbReference type="Gene3D" id="3.30.950.10">
    <property type="entry name" value="Methyltransferase, Cobalt-precorrin-4 Transmethylase, Domain 2"/>
    <property type="match status" value="1"/>
</dbReference>
<feature type="active site" description="Proton acceptor" evidence="14">
    <location>
        <position position="250"/>
    </location>
</feature>
<feature type="domain" description="Siroheme synthase central" evidence="18">
    <location>
        <begin position="126"/>
        <end position="149"/>
    </location>
</feature>
<dbReference type="PIRSF" id="PIRSF036426">
    <property type="entry name" value="Sirohaem_synth"/>
    <property type="match status" value="1"/>
</dbReference>
<dbReference type="InterPro" id="IPR012409">
    <property type="entry name" value="Sirohaem_synth"/>
</dbReference>
<dbReference type="InterPro" id="IPR035996">
    <property type="entry name" value="4pyrrol_Methylase_sf"/>
</dbReference>
<evidence type="ECO:0000259" key="16">
    <source>
        <dbReference type="Pfam" id="PF00590"/>
    </source>
</evidence>
<dbReference type="InterPro" id="IPR019478">
    <property type="entry name" value="Sirohaem_synthase_dimer_dom"/>
</dbReference>
<dbReference type="Gene3D" id="3.40.50.720">
    <property type="entry name" value="NAD(P)-binding Rossmann-like Domain"/>
    <property type="match status" value="1"/>
</dbReference>
<dbReference type="InterPro" id="IPR006366">
    <property type="entry name" value="CobA/CysG_C"/>
</dbReference>
<keyword evidence="4 14" id="KW-0489">Methyltransferase</keyword>
<comment type="pathway">
    <text evidence="12 14">Porphyrin-containing compound metabolism; siroheme biosynthesis; precorrin-2 from uroporphyrinogen III: step 1/1.</text>
</comment>
<feature type="binding site" evidence="14">
    <location>
        <begin position="27"/>
        <end position="28"/>
    </location>
    <ligand>
        <name>NAD(+)</name>
        <dbReference type="ChEBI" id="CHEBI:57540"/>
    </ligand>
</feature>
<dbReference type="InterPro" id="IPR037115">
    <property type="entry name" value="Sirohaem_synt_dimer_dom_sf"/>
</dbReference>
<dbReference type="Gene3D" id="3.30.160.110">
    <property type="entry name" value="Siroheme synthase, domain 2"/>
    <property type="match status" value="1"/>
</dbReference>
<evidence type="ECO:0000256" key="4">
    <source>
        <dbReference type="ARBA" id="ARBA00022603"/>
    </source>
</evidence>
<feature type="binding site" evidence="14">
    <location>
        <position position="227"/>
    </location>
    <ligand>
        <name>S-adenosyl-L-methionine</name>
        <dbReference type="ChEBI" id="CHEBI:59789"/>
    </ligand>
</feature>
<evidence type="ECO:0000256" key="3">
    <source>
        <dbReference type="ARBA" id="ARBA00022573"/>
    </source>
</evidence>
<dbReference type="SUPFAM" id="SSF51735">
    <property type="entry name" value="NAD(P)-binding Rossmann-fold domains"/>
    <property type="match status" value="1"/>
</dbReference>
<dbReference type="SUPFAM" id="SSF53790">
    <property type="entry name" value="Tetrapyrrole methylase"/>
    <property type="match status" value="1"/>
</dbReference>
<dbReference type="InterPro" id="IPR050161">
    <property type="entry name" value="Siro_Cobalamin_biosynth"/>
</dbReference>
<evidence type="ECO:0000256" key="14">
    <source>
        <dbReference type="HAMAP-Rule" id="MF_01646"/>
    </source>
</evidence>
<gene>
    <name evidence="14 19" type="primary">cysG</name>
    <name evidence="19" type="ORF">ABSH63_06260</name>
</gene>
<organism evidence="19 20">
    <name type="scientific">Sinimarinibacterium thermocellulolyticum</name>
    <dbReference type="NCBI Taxonomy" id="3170016"/>
    <lineage>
        <taxon>Bacteria</taxon>
        <taxon>Pseudomonadati</taxon>
        <taxon>Pseudomonadota</taxon>
        <taxon>Gammaproteobacteria</taxon>
        <taxon>Nevskiales</taxon>
        <taxon>Nevskiaceae</taxon>
        <taxon>Sinimarinibacterium</taxon>
    </lineage>
</organism>
<keyword evidence="3 14" id="KW-0169">Cobalamin biosynthesis</keyword>
<dbReference type="InterPro" id="IPR006367">
    <property type="entry name" value="Sirohaem_synthase_N"/>
</dbReference>
<dbReference type="GO" id="GO:0051266">
    <property type="term" value="F:sirohydrochlorin ferrochelatase activity"/>
    <property type="evidence" value="ECO:0007669"/>
    <property type="project" value="UniProtKB-EC"/>
</dbReference>
<dbReference type="PROSITE" id="PS00840">
    <property type="entry name" value="SUMT_2"/>
    <property type="match status" value="1"/>
</dbReference>
<feature type="binding site" evidence="14">
    <location>
        <position position="386"/>
    </location>
    <ligand>
        <name>S-adenosyl-L-methionine</name>
        <dbReference type="ChEBI" id="CHEBI:59789"/>
    </ligand>
</feature>
<comment type="catalytic activity">
    <reaction evidence="14">
        <text>uroporphyrinogen III + 2 S-adenosyl-L-methionine = precorrin-2 + 2 S-adenosyl-L-homocysteine + H(+)</text>
        <dbReference type="Rhea" id="RHEA:32459"/>
        <dbReference type="ChEBI" id="CHEBI:15378"/>
        <dbReference type="ChEBI" id="CHEBI:57308"/>
        <dbReference type="ChEBI" id="CHEBI:57856"/>
        <dbReference type="ChEBI" id="CHEBI:58827"/>
        <dbReference type="ChEBI" id="CHEBI:59789"/>
        <dbReference type="EC" id="2.1.1.107"/>
    </reaction>
</comment>
<dbReference type="NCBIfam" id="TIGR01470">
    <property type="entry name" value="cysG_Nterm"/>
    <property type="match status" value="1"/>
</dbReference>
<evidence type="ECO:0000256" key="15">
    <source>
        <dbReference type="RuleBase" id="RU003960"/>
    </source>
</evidence>
<comment type="catalytic activity">
    <reaction evidence="13 14">
        <text>precorrin-2 + NAD(+) = sirohydrochlorin + NADH + 2 H(+)</text>
        <dbReference type="Rhea" id="RHEA:15613"/>
        <dbReference type="ChEBI" id="CHEBI:15378"/>
        <dbReference type="ChEBI" id="CHEBI:57540"/>
        <dbReference type="ChEBI" id="CHEBI:57945"/>
        <dbReference type="ChEBI" id="CHEBI:58351"/>
        <dbReference type="ChEBI" id="CHEBI:58827"/>
        <dbReference type="EC" id="1.3.1.76"/>
    </reaction>
</comment>
<dbReference type="HAMAP" id="MF_01646">
    <property type="entry name" value="Siroheme_synth"/>
    <property type="match status" value="1"/>
</dbReference>
<dbReference type="InterPro" id="IPR000878">
    <property type="entry name" value="4pyrrol_Mease"/>
</dbReference>
<accession>A0ABV2A8Q0</accession>
<evidence type="ECO:0000256" key="9">
    <source>
        <dbReference type="ARBA" id="ARBA00023239"/>
    </source>
</evidence>
<dbReference type="InterPro" id="IPR014776">
    <property type="entry name" value="4pyrrole_Mease_sub2"/>
</dbReference>
<comment type="similarity">
    <text evidence="14">In the C-terminal section; belongs to the precorrin methyltransferase family.</text>
</comment>
<dbReference type="NCBIfam" id="TIGR01469">
    <property type="entry name" value="cobA_cysG_Cterm"/>
    <property type="match status" value="1"/>
</dbReference>
<evidence type="ECO:0000256" key="2">
    <source>
        <dbReference type="ARBA" id="ARBA00005879"/>
    </source>
</evidence>
<keyword evidence="14" id="KW-0597">Phosphoprotein</keyword>
<dbReference type="SUPFAM" id="SSF75615">
    <property type="entry name" value="Siroheme synthase middle domains-like"/>
    <property type="match status" value="1"/>
</dbReference>
<feature type="region of interest" description="Precorrin-2 dehydrogenase / sirohydrochlorin ferrochelatase" evidence="14">
    <location>
        <begin position="1"/>
        <end position="207"/>
    </location>
</feature>
<dbReference type="InterPro" id="IPR028281">
    <property type="entry name" value="Sirohaem_synthase_central"/>
</dbReference>
<evidence type="ECO:0000256" key="10">
    <source>
        <dbReference type="ARBA" id="ARBA00023244"/>
    </source>
</evidence>
<keyword evidence="5 14" id="KW-0808">Transferase</keyword>
<evidence type="ECO:0000256" key="7">
    <source>
        <dbReference type="ARBA" id="ARBA00023002"/>
    </source>
</evidence>
<reference evidence="19 20" key="1">
    <citation type="submission" date="2024-06" db="EMBL/GenBank/DDBJ databases">
        <authorList>
            <person name="Li Z."/>
            <person name="Jiang Y."/>
        </authorList>
    </citation>
    <scope>NUCLEOTIDE SEQUENCE [LARGE SCALE GENOMIC DNA]</scope>
    <source>
        <strain evidence="19 20">HSW-8</strain>
    </source>
</reference>
<dbReference type="Pfam" id="PF00590">
    <property type="entry name" value="TP_methylase"/>
    <property type="match status" value="1"/>
</dbReference>
<keyword evidence="9 14" id="KW-0456">Lyase</keyword>
<dbReference type="Pfam" id="PF13241">
    <property type="entry name" value="NAD_binding_7"/>
    <property type="match status" value="1"/>
</dbReference>
<feature type="binding site" evidence="14">
    <location>
        <position position="415"/>
    </location>
    <ligand>
        <name>S-adenosyl-L-methionine</name>
        <dbReference type="ChEBI" id="CHEBI:59789"/>
    </ligand>
</feature>
<feature type="active site" description="Proton donor" evidence="14">
    <location>
        <position position="272"/>
    </location>
</feature>
<dbReference type="PANTHER" id="PTHR45790">
    <property type="entry name" value="SIROHEME SYNTHASE-RELATED"/>
    <property type="match status" value="1"/>
</dbReference>
<dbReference type="EMBL" id="JBEPIJ010000005">
    <property type="protein sequence ID" value="MES0873606.1"/>
    <property type="molecule type" value="Genomic_DNA"/>
</dbReference>
<evidence type="ECO:0000256" key="12">
    <source>
        <dbReference type="ARBA" id="ARBA00025705"/>
    </source>
</evidence>
<evidence type="ECO:0000256" key="13">
    <source>
        <dbReference type="ARBA" id="ARBA00047561"/>
    </source>
</evidence>
<dbReference type="GO" id="GO:0032259">
    <property type="term" value="P:methylation"/>
    <property type="evidence" value="ECO:0007669"/>
    <property type="project" value="UniProtKB-KW"/>
</dbReference>
<comment type="pathway">
    <text evidence="14">Porphyrin-containing compound metabolism; siroheme biosynthesis; siroheme from sirohydrochlorin: step 1/1.</text>
</comment>
<dbReference type="NCBIfam" id="NF007922">
    <property type="entry name" value="PRK10637.1"/>
    <property type="match status" value="1"/>
</dbReference>
<feature type="binding site" evidence="14">
    <location>
        <begin position="333"/>
        <end position="334"/>
    </location>
    <ligand>
        <name>S-adenosyl-L-methionine</name>
        <dbReference type="ChEBI" id="CHEBI:59789"/>
    </ligand>
</feature>
<proteinExistence type="inferred from homology"/>
<evidence type="ECO:0000313" key="19">
    <source>
        <dbReference type="EMBL" id="MES0873606.1"/>
    </source>
</evidence>
<comment type="similarity">
    <text evidence="14">In the N-terminal section; belongs to the precorrin-2 dehydrogenase / sirohydrochlorin ferrochelatase family.</text>
</comment>
<feature type="binding site" evidence="14">
    <location>
        <begin position="48"/>
        <end position="49"/>
    </location>
    <ligand>
        <name>NAD(+)</name>
        <dbReference type="ChEBI" id="CHEBI:57540"/>
    </ligand>
</feature>
<keyword evidence="7 14" id="KW-0560">Oxidoreductase</keyword>
<dbReference type="PANTHER" id="PTHR45790:SF1">
    <property type="entry name" value="SIROHEME SYNTHASE"/>
    <property type="match status" value="1"/>
</dbReference>
<dbReference type="InterPro" id="IPR003043">
    <property type="entry name" value="Uropor_MeTrfase_CS"/>
</dbReference>
<feature type="domain" description="Tetrapyrrole methylase" evidence="16">
    <location>
        <begin position="220"/>
        <end position="430"/>
    </location>
</feature>
<comment type="similarity">
    <text evidence="2 15">Belongs to the precorrin methyltransferase family.</text>
</comment>
<keyword evidence="6 14" id="KW-0949">S-adenosyl-L-methionine</keyword>
<sequence length="469" mass="50688">MSEPVWPYYPLFLKLQGQRVLLVGGGEVALRKLRLLQRAGARVEIVAAALTPEIGLICETGKAVHVAAAFDEAQLRGCRLAIAATDDRALNARVAAAAEAAGVPVNVVDDAELSRFITPAIVDRAPLMVAISSGGAAPVLARRLRERIETWLPATYGRLADFMRRRRDAVRGATAQGEPRGIWERFLDSPAAERVLAGDEAAAEAGLRALIDARPQVGEVYLVGAGPGDPDLLTFKALRLMQQCDVVLHDRLIAPQVLELVRRDARRLFVGKARSQHAVPQEQINAELVRLAQQGLRVLRLKGGDPFIFGRGGEEIDTLMAHGIPFQVVPGITAASGCAAYAGIPLTHRDYAQSCIFVTGHARKDGTLDLHWDQLARRGQTVVVYMGLHTLPALCAELIQHGLPADWPAAMVEEGTSPHQRVVVGTLDDLPQRVQAAGFKGASLLIVGEVVRLRGHLRWHVEAAHVAPR</sequence>
<name>A0ABV2A8Q0_9GAMM</name>
<dbReference type="RefSeq" id="WP_352888379.1">
    <property type="nucleotide sequence ID" value="NZ_JBEPIJ010000005.1"/>
</dbReference>
<dbReference type="EC" id="1.3.1.76" evidence="14"/>
<dbReference type="InterPro" id="IPR014777">
    <property type="entry name" value="4pyrrole_Mease_sub1"/>
</dbReference>
<dbReference type="EC" id="2.1.1.107" evidence="14"/>
<dbReference type="NCBIfam" id="NF004790">
    <property type="entry name" value="PRK06136.1"/>
    <property type="match status" value="1"/>
</dbReference>
<comment type="caution">
    <text evidence="19">The sequence shown here is derived from an EMBL/GenBank/DDBJ whole genome shotgun (WGS) entry which is preliminary data.</text>
</comment>
<evidence type="ECO:0000256" key="8">
    <source>
        <dbReference type="ARBA" id="ARBA00023027"/>
    </source>
</evidence>
<feature type="domain" description="Sirohaem synthase dimerisation" evidence="17">
    <location>
        <begin position="156"/>
        <end position="210"/>
    </location>
</feature>
<keyword evidence="10 14" id="KW-0627">Porphyrin biosynthesis</keyword>
<comment type="pathway">
    <text evidence="1 14">Porphyrin-containing compound metabolism; siroheme biosynthesis; sirohydrochlorin from precorrin-2: step 1/1.</text>
</comment>
<evidence type="ECO:0000256" key="11">
    <source>
        <dbReference type="ARBA" id="ARBA00023268"/>
    </source>
</evidence>
<keyword evidence="11 14" id="KW-0511">Multifunctional enzyme</keyword>
<comment type="pathway">
    <text evidence="14">Cofactor biosynthesis; adenosylcobalamin biosynthesis; precorrin-2 from uroporphyrinogen III: step 1/1.</text>
</comment>
<evidence type="ECO:0000313" key="20">
    <source>
        <dbReference type="Proteomes" id="UP001465331"/>
    </source>
</evidence>
<evidence type="ECO:0000256" key="6">
    <source>
        <dbReference type="ARBA" id="ARBA00022691"/>
    </source>
</evidence>
<evidence type="ECO:0000256" key="5">
    <source>
        <dbReference type="ARBA" id="ARBA00022679"/>
    </source>
</evidence>
<feature type="binding site" evidence="14">
    <location>
        <begin position="303"/>
        <end position="305"/>
    </location>
    <ligand>
        <name>S-adenosyl-L-methionine</name>
        <dbReference type="ChEBI" id="CHEBI:59789"/>
    </ligand>
</feature>
<dbReference type="EC" id="4.99.1.4" evidence="14"/>
<protein>
    <recommendedName>
        <fullName evidence="14">Siroheme synthase</fullName>
    </recommendedName>
    <domain>
        <recommendedName>
            <fullName evidence="14">Uroporphyrinogen-III C-methyltransferase</fullName>
            <shortName evidence="14">Urogen III methylase</shortName>
            <ecNumber evidence="14">2.1.1.107</ecNumber>
        </recommendedName>
        <alternativeName>
            <fullName evidence="14">SUMT</fullName>
        </alternativeName>
        <alternativeName>
            <fullName evidence="14">Uroporphyrinogen III methylase</fullName>
            <shortName evidence="14">UROM</shortName>
        </alternativeName>
    </domain>
    <domain>
        <recommendedName>
            <fullName evidence="14">Precorrin-2 dehydrogenase</fullName>
            <ecNumber evidence="14">1.3.1.76</ecNumber>
        </recommendedName>
    </domain>
    <domain>
        <recommendedName>
            <fullName evidence="14">Sirohydrochlorin ferrochelatase</fullName>
            <ecNumber evidence="14">4.99.1.4</ecNumber>
        </recommendedName>
    </domain>
</protein>
<feature type="region of interest" description="Uroporphyrinogen-III C-methyltransferase" evidence="14">
    <location>
        <begin position="218"/>
        <end position="469"/>
    </location>
</feature>
<dbReference type="GO" id="GO:0004851">
    <property type="term" value="F:uroporphyrin-III C-methyltransferase activity"/>
    <property type="evidence" value="ECO:0007669"/>
    <property type="project" value="UniProtKB-EC"/>
</dbReference>
<evidence type="ECO:0000259" key="17">
    <source>
        <dbReference type="Pfam" id="PF10414"/>
    </source>
</evidence>
<comment type="catalytic activity">
    <reaction evidence="14">
        <text>siroheme + 2 H(+) = sirohydrochlorin + Fe(2+)</text>
        <dbReference type="Rhea" id="RHEA:24360"/>
        <dbReference type="ChEBI" id="CHEBI:15378"/>
        <dbReference type="ChEBI" id="CHEBI:29033"/>
        <dbReference type="ChEBI" id="CHEBI:58351"/>
        <dbReference type="ChEBI" id="CHEBI:60052"/>
        <dbReference type="EC" id="4.99.1.4"/>
    </reaction>
</comment>
<dbReference type="GO" id="GO:0043115">
    <property type="term" value="F:precorrin-2 dehydrogenase activity"/>
    <property type="evidence" value="ECO:0007669"/>
    <property type="project" value="UniProtKB-EC"/>
</dbReference>
<dbReference type="Gene3D" id="3.40.1010.10">
    <property type="entry name" value="Cobalt-precorrin-4 Transmethylase, Domain 1"/>
    <property type="match status" value="1"/>
</dbReference>
<dbReference type="Gene3D" id="1.10.8.210">
    <property type="entry name" value="Sirohaem synthase, dimerisation domain"/>
    <property type="match status" value="1"/>
</dbReference>
<feature type="modified residue" description="Phosphoserine" evidence="14">
    <location>
        <position position="133"/>
    </location>
</feature>
<dbReference type="CDD" id="cd11642">
    <property type="entry name" value="SUMT"/>
    <property type="match status" value="1"/>
</dbReference>
<evidence type="ECO:0000259" key="18">
    <source>
        <dbReference type="Pfam" id="PF14824"/>
    </source>
</evidence>
<keyword evidence="20" id="KW-1185">Reference proteome</keyword>
<dbReference type="Pfam" id="PF14824">
    <property type="entry name" value="Sirohm_synth_M"/>
    <property type="match status" value="1"/>
</dbReference>
<dbReference type="InterPro" id="IPR036291">
    <property type="entry name" value="NAD(P)-bd_dom_sf"/>
</dbReference>
<dbReference type="Pfam" id="PF10414">
    <property type="entry name" value="CysG_dimeriser"/>
    <property type="match status" value="1"/>
</dbReference>
<comment type="function">
    <text evidence="14">Multifunctional enzyme that catalyzes the SAM-dependent methylations of uroporphyrinogen III at position C-2 and C-7 to form precorrin-2 via precorrin-1. Then it catalyzes the NAD-dependent ring dehydrogenation of precorrin-2 to yield sirohydrochlorin. Finally, it catalyzes the ferrochelation of sirohydrochlorin to yield siroheme.</text>
</comment>
<comment type="pathway">
    <text evidence="14">Cofactor biosynthesis; adenosylcobalamin biosynthesis; sirohydrochlorin from precorrin-2: step 1/1.</text>
</comment>